<accession>A0A421BVX8</accession>
<evidence type="ECO:0000313" key="3">
    <source>
        <dbReference type="Proteomes" id="UP000279673"/>
    </source>
</evidence>
<dbReference type="InterPro" id="IPR038726">
    <property type="entry name" value="PDDEXK_AddAB-type"/>
</dbReference>
<sequence length="976" mass="107622">MAEAPLFALPPGVDFARELVTGLIARMQAEPPEAMARLRLYLNSGRMMRRVREEFDRAGARFLPRLALISDLRREPVAGIPANVSPLRRRLELAQLVAGLVSRLPAFEAGAGLFSLTDSLATLMSEMQGEGVPPEALEALDIRDSHAEHWQFSLEFIRIVARFFEEDSAPDIEARQRRIVEALAARWRDAPTDERIVVAGSTGSHGATALFIEAVAALPNGLIVLPGFDFQMPEPAWNSLCSGKMPIEDHPQFRFRALLDRLHRSPAEVQRWTDAEPDTGHRNALVSLALRPAPVTDQWLNEGAQLGDLRPACEGLSLIEAPDPRHEALALALILREAAERGEPATLITPNRMLTRRVAATLDRWGILPDDSAGAPLHLSAPGRLLRHVARLRGRTLMIEPLLVLLKHPLTGAGATMRGHHLRFTRELELWLRRHGPAFPDAAALTRWAGGDAAKQAWADWLAALLPRFEDAPVQPLSACIETHLALVAALAAGPDGSPEASGFWQLDAGQECLRVFTELAAEAEHGGSYGPADYADLVDTLLRAGQVRNPLTVHPGITFLGALEARVQGAGLVLLGGLNEGSWPEAPAPDPWLSRKMRLDAGLPLPERQIGLSAHDFQQAIGARQVVLSRSRRDADAETVPSRWLNRLTNLLGGLTEGHGPEALAAMRARGSGWLQLAEAAEAPRLSLPPAPRPAPRPPAEVRPRELPVTAIKTLIRDPYAVYAGRILRLRPLDPLRPEPDPRLRGQVLHLIVERFLKTRPEVESLDAAEARLLAIAEEVLATEIPWPSAQRLWLARIRRIARRLVEDEARRQAEGTPVVIETRGTQALPALGFTLTAKPDRIDIRTDGRAHLFDYKSGLPPSDKEVRYYDKQLLLEAAMIERGAFTALGPREVAAMTYIRLGGEGETRDLAIPREEVAESWEKFTRLIARYIDPKTGYTARRALRSTRDVSDYDQLSRFGEWQLSDRAEPEDLA</sequence>
<evidence type="ECO:0000313" key="2">
    <source>
        <dbReference type="EMBL" id="RLL72425.1"/>
    </source>
</evidence>
<dbReference type="SUPFAM" id="SSF52540">
    <property type="entry name" value="P-loop containing nucleoside triphosphate hydrolases"/>
    <property type="match status" value="1"/>
</dbReference>
<dbReference type="AlphaFoldDB" id="A0A421BVX8"/>
<comment type="caution">
    <text evidence="2">The sequence shown here is derived from an EMBL/GenBank/DDBJ whole genome shotgun (WGS) entry which is preliminary data.</text>
</comment>
<organism evidence="2 3">
    <name type="scientific">Paenirhodobacter hankyongi</name>
    <dbReference type="NCBI Taxonomy" id="2294033"/>
    <lineage>
        <taxon>Bacteria</taxon>
        <taxon>Pseudomonadati</taxon>
        <taxon>Pseudomonadota</taxon>
        <taxon>Alphaproteobacteria</taxon>
        <taxon>Rhodobacterales</taxon>
        <taxon>Rhodobacter group</taxon>
        <taxon>Paenirhodobacter</taxon>
    </lineage>
</organism>
<dbReference type="Pfam" id="PF12705">
    <property type="entry name" value="PDDEXK_1"/>
    <property type="match status" value="1"/>
</dbReference>
<dbReference type="RefSeq" id="WP_121530831.1">
    <property type="nucleotide sequence ID" value="NZ_RCHI01000002.1"/>
</dbReference>
<gene>
    <name evidence="2" type="primary">addB</name>
    <name evidence="2" type="ORF">DYS74_03180</name>
</gene>
<feature type="domain" description="PD-(D/E)XK endonuclease-like" evidence="1">
    <location>
        <begin position="710"/>
        <end position="934"/>
    </location>
</feature>
<keyword evidence="3" id="KW-1185">Reference proteome</keyword>
<name>A0A421BVX8_9RHOB</name>
<reference evidence="2 3" key="1">
    <citation type="submission" date="2018-10" db="EMBL/GenBank/DDBJ databases">
        <title>Rhodobacter sp . BO-81.</title>
        <authorList>
            <person name="Im W.T."/>
        </authorList>
    </citation>
    <scope>NUCLEOTIDE SEQUENCE [LARGE SCALE GENOMIC DNA]</scope>
    <source>
        <strain evidence="2 3">BO-81</strain>
    </source>
</reference>
<dbReference type="NCBIfam" id="TIGR02786">
    <property type="entry name" value="addB_alphas"/>
    <property type="match status" value="1"/>
</dbReference>
<dbReference type="Proteomes" id="UP000279673">
    <property type="component" value="Unassembled WGS sequence"/>
</dbReference>
<proteinExistence type="predicted"/>
<dbReference type="InterPro" id="IPR014153">
    <property type="entry name" value="Ds_break_AddB"/>
</dbReference>
<protein>
    <submittedName>
        <fullName evidence="2">Double-strand break repair protein AddB</fullName>
    </submittedName>
</protein>
<dbReference type="EMBL" id="RCHI01000002">
    <property type="protein sequence ID" value="RLL72425.1"/>
    <property type="molecule type" value="Genomic_DNA"/>
</dbReference>
<dbReference type="InterPro" id="IPR027417">
    <property type="entry name" value="P-loop_NTPase"/>
</dbReference>
<evidence type="ECO:0000259" key="1">
    <source>
        <dbReference type="Pfam" id="PF12705"/>
    </source>
</evidence>